<proteinExistence type="predicted"/>
<dbReference type="AlphaFoldDB" id="A0A0G7ZN58"/>
<keyword evidence="6" id="KW-1185">Reference proteome</keyword>
<dbReference type="PANTHER" id="PTHR43790:SF4">
    <property type="entry name" value="GUANOSINE IMPORT ATP-BINDING PROTEIN NUPO"/>
    <property type="match status" value="1"/>
</dbReference>
<evidence type="ECO:0000313" key="6">
    <source>
        <dbReference type="Proteomes" id="UP000242141"/>
    </source>
</evidence>
<sequence length="671" mass="77881">MSNKKKSNPIYKLEFINITKKFLNGKIVANNKINLAIEDAKVTSLVGENGSGKSTLTSILFGLYKQDFGEIKIDGKISDMYQSGAAKKHRIGMVHQHFHLVEKFTVLQNIILGQEELFLSNDNENALKQKIIELENKYNNFFSKNEKEKNKFEEYYDLTIKLREKRFSRYHNKLEITKLENKIKSLIENNLFLYKFNIFKKESKINKLNQKVLKLENNQNLLNKKIENLKLNIQKYLTKNTFKLEEIKKELDFLKIDLDTRNSTKYGILNYKKYHKRFDAITNRYGINLNPDQLVSKLNVGDRQKVEILKTLWVEKDVIIFDEATATLSVDEINSLLNLIKKLREANKTILFISHKLQEVKEISDNIAVLKKGNLIASYKNSSDITIEDIAKIMVGAKITLEFIKEKPSVNKLLEIKNLSYITKKGFKAVDNISFDIKKGEIFGLAGIEGNGQEEIFNCIAGIKKATKDSKIYFEEKDITNFKIKDKNQFISHIPIDRFKHGIIPDRNLVFNSIITNFNDQKFSKIYFHKKENKEKGKNLVIDNKAIYKWTFKLIEKMNVEGANDVNIEIRNLSGGNQQKFVIAREILRDHKLLLAGHPTRGLDIKSVRHIYTEIIKNAKTKATLLYSLEINELMSVCDRIAILYKGKIVKIINPRRYDLDEISKMFIGEI</sequence>
<dbReference type="PROSITE" id="PS50893">
    <property type="entry name" value="ABC_TRANSPORTER_2"/>
    <property type="match status" value="2"/>
</dbReference>
<feature type="domain" description="ABC transporter" evidence="4">
    <location>
        <begin position="414"/>
        <end position="671"/>
    </location>
</feature>
<evidence type="ECO:0000256" key="2">
    <source>
        <dbReference type="ARBA" id="ARBA00022840"/>
    </source>
</evidence>
<feature type="domain" description="ABC transporter" evidence="4">
    <location>
        <begin position="13"/>
        <end position="397"/>
    </location>
</feature>
<dbReference type="InterPro" id="IPR050107">
    <property type="entry name" value="ABC_carbohydrate_import_ATPase"/>
</dbReference>
<dbReference type="InterPro" id="IPR003439">
    <property type="entry name" value="ABC_transporter-like_ATP-bd"/>
</dbReference>
<name>A0A0G7ZN58_9MOLU</name>
<feature type="coiled-coil region" evidence="3">
    <location>
        <begin position="198"/>
        <end position="239"/>
    </location>
</feature>
<dbReference type="InterPro" id="IPR003593">
    <property type="entry name" value="AAA+_ATPase"/>
</dbReference>
<accession>A0A0G7ZN58</accession>
<evidence type="ECO:0000256" key="3">
    <source>
        <dbReference type="SAM" id="Coils"/>
    </source>
</evidence>
<gene>
    <name evidence="5" type="ORF">HEPPS_03320</name>
</gene>
<dbReference type="GO" id="GO:0016887">
    <property type="term" value="F:ATP hydrolysis activity"/>
    <property type="evidence" value="ECO:0007669"/>
    <property type="project" value="InterPro"/>
</dbReference>
<evidence type="ECO:0000259" key="4">
    <source>
        <dbReference type="PROSITE" id="PS50893"/>
    </source>
</evidence>
<dbReference type="PROSITE" id="PS00211">
    <property type="entry name" value="ABC_TRANSPORTER_1"/>
    <property type="match status" value="1"/>
</dbReference>
<dbReference type="Proteomes" id="UP000242141">
    <property type="component" value="Unassembled WGS sequence"/>
</dbReference>
<dbReference type="SMART" id="SM00382">
    <property type="entry name" value="AAA"/>
    <property type="match status" value="1"/>
</dbReference>
<dbReference type="Gene3D" id="3.40.50.300">
    <property type="entry name" value="P-loop containing nucleotide triphosphate hydrolases"/>
    <property type="match status" value="3"/>
</dbReference>
<keyword evidence="1" id="KW-0547">Nucleotide-binding</keyword>
<dbReference type="InterPro" id="IPR027417">
    <property type="entry name" value="P-loop_NTPase"/>
</dbReference>
<organism evidence="5 6">
    <name type="scientific">Candidatus Hepatoplasma crinochetorum</name>
    <dbReference type="NCBI Taxonomy" id="295596"/>
    <lineage>
        <taxon>Bacteria</taxon>
        <taxon>Bacillati</taxon>
        <taxon>Mycoplasmatota</taxon>
        <taxon>Mollicutes</taxon>
        <taxon>Candidatus Hepatoplasmataceae</taxon>
        <taxon>Candidatus Hepatoplasma</taxon>
    </lineage>
</organism>
<dbReference type="SUPFAM" id="SSF52540">
    <property type="entry name" value="P-loop containing nucleoside triphosphate hydrolases"/>
    <property type="match status" value="2"/>
</dbReference>
<evidence type="ECO:0000313" key="5">
    <source>
        <dbReference type="EMBL" id="CRX37113.1"/>
    </source>
</evidence>
<dbReference type="PANTHER" id="PTHR43790">
    <property type="entry name" value="CARBOHYDRATE TRANSPORT ATP-BINDING PROTEIN MG119-RELATED"/>
    <property type="match status" value="1"/>
</dbReference>
<dbReference type="EMBL" id="CWGI01000001">
    <property type="protein sequence ID" value="CRX37113.1"/>
    <property type="molecule type" value="Genomic_DNA"/>
</dbReference>
<keyword evidence="3" id="KW-0175">Coiled coil</keyword>
<dbReference type="InterPro" id="IPR017871">
    <property type="entry name" value="ABC_transporter-like_CS"/>
</dbReference>
<dbReference type="CDD" id="cd03215">
    <property type="entry name" value="ABC_Carb_Monos_II"/>
    <property type="match status" value="1"/>
</dbReference>
<protein>
    <submittedName>
        <fullName evidence="5">| mglA / Galactose/methyl galactoside import ATP-binding protein MglA |:618318 Reverse</fullName>
    </submittedName>
</protein>
<dbReference type="Pfam" id="PF00005">
    <property type="entry name" value="ABC_tran"/>
    <property type="match status" value="2"/>
</dbReference>
<reference evidence="6" key="1">
    <citation type="submission" date="2015-05" db="EMBL/GenBank/DDBJ databases">
        <authorList>
            <person name="Collingro A."/>
        </authorList>
    </citation>
    <scope>NUCLEOTIDE SEQUENCE [LARGE SCALE GENOMIC DNA]</scope>
    <source>
        <strain evidence="6">Ps</strain>
    </source>
</reference>
<keyword evidence="2 5" id="KW-0067">ATP-binding</keyword>
<evidence type="ECO:0000256" key="1">
    <source>
        <dbReference type="ARBA" id="ARBA00022741"/>
    </source>
</evidence>
<dbReference type="GO" id="GO:0005524">
    <property type="term" value="F:ATP binding"/>
    <property type="evidence" value="ECO:0007669"/>
    <property type="project" value="UniProtKB-KW"/>
</dbReference>